<evidence type="ECO:0000256" key="4">
    <source>
        <dbReference type="ARBA" id="ARBA00022692"/>
    </source>
</evidence>
<keyword evidence="12 14" id="KW-0496">Mitochondrion</keyword>
<organism evidence="17 18">
    <name type="scientific">Strigamia maritima</name>
    <name type="common">European centipede</name>
    <name type="synonym">Geophilus maritimus</name>
    <dbReference type="NCBI Taxonomy" id="126957"/>
    <lineage>
        <taxon>Eukaryota</taxon>
        <taxon>Metazoa</taxon>
        <taxon>Ecdysozoa</taxon>
        <taxon>Arthropoda</taxon>
        <taxon>Myriapoda</taxon>
        <taxon>Chilopoda</taxon>
        <taxon>Pleurostigmophora</taxon>
        <taxon>Geophilomorpha</taxon>
        <taxon>Linotaeniidae</taxon>
        <taxon>Strigamia</taxon>
    </lineage>
</organism>
<evidence type="ECO:0000259" key="16">
    <source>
        <dbReference type="PROSITE" id="PS51758"/>
    </source>
</evidence>
<keyword evidence="6" id="KW-0999">Mitochondrion inner membrane</keyword>
<dbReference type="Pfam" id="PF26561">
    <property type="entry name" value="LETM1_C"/>
    <property type="match status" value="1"/>
</dbReference>
<dbReference type="GO" id="GO:0030003">
    <property type="term" value="P:intracellular monoatomic cation homeostasis"/>
    <property type="evidence" value="ECO:0007669"/>
    <property type="project" value="TreeGrafter"/>
</dbReference>
<evidence type="ECO:0000256" key="3">
    <source>
        <dbReference type="ARBA" id="ARBA00022568"/>
    </source>
</evidence>
<dbReference type="Proteomes" id="UP000014500">
    <property type="component" value="Unassembled WGS sequence"/>
</dbReference>
<evidence type="ECO:0000256" key="9">
    <source>
        <dbReference type="ARBA" id="ARBA00022989"/>
    </source>
</evidence>
<dbReference type="STRING" id="126957.T1IV40"/>
<dbReference type="HOGENOM" id="CLU_008958_4_0_1"/>
<keyword evidence="5" id="KW-0479">Metal-binding</keyword>
<dbReference type="InterPro" id="IPR059005">
    <property type="entry name" value="LETM1_C"/>
</dbReference>
<keyword evidence="8" id="KW-0809">Transit peptide</keyword>
<sequence length="677" mass="77394">MEYLISHSYKKLFRTPTAKYSFKNLCAQYPSRIYESKNCRYYSCLRYKHVCVTSNPASPKWLKGLRKEEIPNATALTSVRDFSSGSSVLLKVNYDDTRSIYRTQLLLKDFGPNVYIFGQQRNLSVSPISKKIAEGEKSKVEQTVEALKVGTGKPAVQPKKQSLLKRIWHEVLHYYHGFRLLGIDMKVGFKLGLRMARGKTLSRREHQLLIRTVSDVFRLVPFSVFIFVPLAELTLPLALKLFPNMLPSTFQTKDEKMQKLKTQLKVKLEVAKFLQDTLDQMSLQTKGEKNSQAAQQFKEFFTRIRSTGIQPTTDEILKFSKLFKDDLTLDNLPRGSLLALCRMLELHSYGPSSFLTFQLRMTLRNIKSDDRMIYKEGADKLTTWELQQALKTRGIRAIGYSDTEMRSQLNNWLDLSLKRDIPPSLLLLTRAMAITDVMPGVEELAATIKELPATLGTQAEASLGEMEGKVDNKIRLQLVKEEEKKILEEQKERDEMQAKEEAIMKDNATNVQDPAVLANKEGISTKDLDQIEGAIESMASERKKLLLEKEELSDLKAEVAEYQEDLAELQQEKQKAGLNPKMLQESKAAQRVFGQINKIIKKMDTVIDKAEVNKSGIEDRVNAGDAKKEELVSITELVAAMRRLQGTPDNEKMKKLKMFLLEWILIRTEISAWMMLL</sequence>
<evidence type="ECO:0000256" key="1">
    <source>
        <dbReference type="ARBA" id="ARBA00004434"/>
    </source>
</evidence>
<evidence type="ECO:0000256" key="2">
    <source>
        <dbReference type="ARBA" id="ARBA00022448"/>
    </source>
</evidence>
<dbReference type="PANTHER" id="PTHR14009:SF1">
    <property type="entry name" value="MITOCHONDRIAL PROTON_CALCIUM EXCHANGER PROTEIN"/>
    <property type="match status" value="1"/>
</dbReference>
<keyword evidence="13" id="KW-0472">Membrane</keyword>
<evidence type="ECO:0000313" key="18">
    <source>
        <dbReference type="Proteomes" id="UP000014500"/>
    </source>
</evidence>
<reference evidence="18" key="1">
    <citation type="submission" date="2011-05" db="EMBL/GenBank/DDBJ databases">
        <authorList>
            <person name="Richards S.R."/>
            <person name="Qu J."/>
            <person name="Jiang H."/>
            <person name="Jhangiani S.N."/>
            <person name="Agravi P."/>
            <person name="Goodspeed R."/>
            <person name="Gross S."/>
            <person name="Mandapat C."/>
            <person name="Jackson L."/>
            <person name="Mathew T."/>
            <person name="Pu L."/>
            <person name="Thornton R."/>
            <person name="Saada N."/>
            <person name="Wilczek-Boney K.B."/>
            <person name="Lee S."/>
            <person name="Kovar C."/>
            <person name="Wu Y."/>
            <person name="Scherer S.E."/>
            <person name="Worley K.C."/>
            <person name="Muzny D.M."/>
            <person name="Gibbs R."/>
        </authorList>
    </citation>
    <scope>NUCLEOTIDE SEQUENCE</scope>
    <source>
        <strain evidence="18">Brora</strain>
    </source>
</reference>
<evidence type="ECO:0000256" key="7">
    <source>
        <dbReference type="ARBA" id="ARBA00022837"/>
    </source>
</evidence>
<dbReference type="eggNOG" id="KOG1043">
    <property type="taxonomic scope" value="Eukaryota"/>
</dbReference>
<proteinExistence type="predicted"/>
<evidence type="ECO:0000256" key="15">
    <source>
        <dbReference type="SAM" id="Coils"/>
    </source>
</evidence>
<dbReference type="GO" id="GO:0005743">
    <property type="term" value="C:mitochondrial inner membrane"/>
    <property type="evidence" value="ECO:0007669"/>
    <property type="project" value="UniProtKB-SubCell"/>
</dbReference>
<evidence type="ECO:0000256" key="14">
    <source>
        <dbReference type="PROSITE-ProRule" id="PRU01094"/>
    </source>
</evidence>
<dbReference type="Pfam" id="PF07766">
    <property type="entry name" value="LETM1_RBD"/>
    <property type="match status" value="1"/>
</dbReference>
<evidence type="ECO:0000256" key="12">
    <source>
        <dbReference type="ARBA" id="ARBA00023128"/>
    </source>
</evidence>
<keyword evidence="9" id="KW-1133">Transmembrane helix</keyword>
<feature type="coiled-coil region" evidence="15">
    <location>
        <begin position="528"/>
        <end position="579"/>
    </location>
</feature>
<accession>T1IV40</accession>
<name>T1IV40_STRMM</name>
<evidence type="ECO:0000313" key="17">
    <source>
        <dbReference type="EnsemblMetazoa" id="SMAR005031-PA"/>
    </source>
</evidence>
<keyword evidence="3" id="KW-0109">Calcium transport</keyword>
<keyword evidence="2" id="KW-0813">Transport</keyword>
<keyword evidence="10 15" id="KW-0175">Coiled coil</keyword>
<dbReference type="PANTHER" id="PTHR14009">
    <property type="entry name" value="LEUCINE ZIPPER-EF-HAND CONTAINING TRANSMEMBRANE PROTEIN"/>
    <property type="match status" value="1"/>
</dbReference>
<evidence type="ECO:0000256" key="10">
    <source>
        <dbReference type="ARBA" id="ARBA00023054"/>
    </source>
</evidence>
<dbReference type="EMBL" id="JH431574">
    <property type="status" value="NOT_ANNOTATED_CDS"/>
    <property type="molecule type" value="Genomic_DNA"/>
</dbReference>
<dbReference type="GO" id="GO:0043022">
    <property type="term" value="F:ribosome binding"/>
    <property type="evidence" value="ECO:0007669"/>
    <property type="project" value="InterPro"/>
</dbReference>
<keyword evidence="11" id="KW-0406">Ion transport</keyword>
<dbReference type="InterPro" id="IPR033122">
    <property type="entry name" value="LETM1-like_RBD"/>
</dbReference>
<dbReference type="OMA" id="CCTRIHP"/>
<keyword evidence="7" id="KW-0106">Calcium</keyword>
<evidence type="ECO:0000256" key="5">
    <source>
        <dbReference type="ARBA" id="ARBA00022723"/>
    </source>
</evidence>
<evidence type="ECO:0000256" key="6">
    <source>
        <dbReference type="ARBA" id="ARBA00022792"/>
    </source>
</evidence>
<evidence type="ECO:0000256" key="8">
    <source>
        <dbReference type="ARBA" id="ARBA00022946"/>
    </source>
</evidence>
<comment type="subcellular location">
    <subcellularLocation>
        <location evidence="1">Mitochondrion inner membrane</location>
        <topology evidence="1">Single-pass membrane protein</topology>
    </subcellularLocation>
</comment>
<keyword evidence="4" id="KW-0812">Transmembrane</keyword>
<dbReference type="PROSITE" id="PS51758">
    <property type="entry name" value="LETM1_RBD"/>
    <property type="match status" value="1"/>
</dbReference>
<feature type="domain" description="Letm1 RBD" evidence="16">
    <location>
        <begin position="262"/>
        <end position="540"/>
    </location>
</feature>
<dbReference type="PhylomeDB" id="T1IV40"/>
<reference evidence="17" key="2">
    <citation type="submission" date="2015-02" db="UniProtKB">
        <authorList>
            <consortium name="EnsemblMetazoa"/>
        </authorList>
    </citation>
    <scope>IDENTIFICATION</scope>
</reference>
<keyword evidence="18" id="KW-1185">Reference proteome</keyword>
<evidence type="ECO:0000256" key="13">
    <source>
        <dbReference type="ARBA" id="ARBA00023136"/>
    </source>
</evidence>
<protein>
    <recommendedName>
        <fullName evidence="16">Letm1 RBD domain-containing protein</fullName>
    </recommendedName>
</protein>
<dbReference type="InterPro" id="IPR044202">
    <property type="entry name" value="LETM1/MDM38-like"/>
</dbReference>
<evidence type="ECO:0000256" key="11">
    <source>
        <dbReference type="ARBA" id="ARBA00023065"/>
    </source>
</evidence>
<dbReference type="EnsemblMetazoa" id="SMAR005031-RA">
    <property type="protein sequence ID" value="SMAR005031-PA"/>
    <property type="gene ID" value="SMAR005031"/>
</dbReference>
<dbReference type="AlphaFoldDB" id="T1IV40"/>